<sequence length="229" mass="23455">MSAVDGDLVALGPLVAAAGLGLGVAAVSEPGPEPAGPAEAAAAAAMPPRRRLEFLAGRRAARRALRAVGLDCGEIPRSGRLPVFPPGRTASISHSTGIAVAVAGAPGRDLPVGCDLELRPLPREAARLVLREDEESLLAEAALPPGADALWSVTELFSAKESAWKALTVMTGEGREGPERSLRGLRVSPCGDGLRVCLRADPAHAVRVRVVRVGAGAFSYVTGRAGTRG</sequence>
<keyword evidence="3" id="KW-1185">Reference proteome</keyword>
<protein>
    <submittedName>
        <fullName evidence="2">4'-phosphopantetheinyl transferase superfamily protein</fullName>
    </submittedName>
</protein>
<dbReference type="GO" id="GO:0016740">
    <property type="term" value="F:transferase activity"/>
    <property type="evidence" value="ECO:0007669"/>
    <property type="project" value="UniProtKB-KW"/>
</dbReference>
<feature type="domain" description="4'-phosphopantetheinyl transferase N-terminal" evidence="1">
    <location>
        <begin position="39"/>
        <end position="103"/>
    </location>
</feature>
<evidence type="ECO:0000259" key="1">
    <source>
        <dbReference type="Pfam" id="PF17837"/>
    </source>
</evidence>
<accession>A0ABX5ZZJ0</accession>
<evidence type="ECO:0000313" key="2">
    <source>
        <dbReference type="EMBL" id="QER90089.1"/>
    </source>
</evidence>
<dbReference type="PANTHER" id="PTHR38096:SF1">
    <property type="entry name" value="ENTEROBACTIN SYNTHASE COMPONENT D"/>
    <property type="match status" value="1"/>
</dbReference>
<dbReference type="Pfam" id="PF17837">
    <property type="entry name" value="4PPT_N"/>
    <property type="match status" value="1"/>
</dbReference>
<dbReference type="PANTHER" id="PTHR38096">
    <property type="entry name" value="ENTEROBACTIN SYNTHASE COMPONENT D"/>
    <property type="match status" value="1"/>
</dbReference>
<dbReference type="PRINTS" id="PR01399">
    <property type="entry name" value="ENTSNTHTASED"/>
</dbReference>
<dbReference type="Proteomes" id="UP000324308">
    <property type="component" value="Chromosome"/>
</dbReference>
<dbReference type="InterPro" id="IPR037143">
    <property type="entry name" value="4-PPantetheinyl_Trfase_dom_sf"/>
</dbReference>
<keyword evidence="2" id="KW-0808">Transferase</keyword>
<dbReference type="SUPFAM" id="SSF56214">
    <property type="entry name" value="4'-phosphopantetheinyl transferase"/>
    <property type="match status" value="1"/>
</dbReference>
<dbReference type="InterPro" id="IPR041354">
    <property type="entry name" value="4PPT_N"/>
</dbReference>
<dbReference type="EMBL" id="CP043959">
    <property type="protein sequence ID" value="QER90089.1"/>
    <property type="molecule type" value="Genomic_DNA"/>
</dbReference>
<gene>
    <name evidence="2" type="ORF">F3L20_18795</name>
</gene>
<evidence type="ECO:0000313" key="3">
    <source>
        <dbReference type="Proteomes" id="UP000324308"/>
    </source>
</evidence>
<name>A0ABX5ZZJ0_STRTE</name>
<dbReference type="InterPro" id="IPR003542">
    <property type="entry name" value="Enbac_synth_compD-like"/>
</dbReference>
<reference evidence="2 3" key="1">
    <citation type="submission" date="2019-09" db="EMBL/GenBank/DDBJ databases">
        <title>Draft genome sequence of the Ebosin-producing strain Streptomyces sp. 139.</title>
        <authorList>
            <person name="Ai L."/>
            <person name="Geng M."/>
            <person name="Ma M."/>
            <person name="Bai L."/>
        </authorList>
    </citation>
    <scope>NUCLEOTIDE SEQUENCE [LARGE SCALE GENOMIC DNA]</scope>
    <source>
        <strain evidence="2 3">139</strain>
    </source>
</reference>
<proteinExistence type="predicted"/>
<organism evidence="2 3">
    <name type="scientific">Streptomyces tendae</name>
    <dbReference type="NCBI Taxonomy" id="1932"/>
    <lineage>
        <taxon>Bacteria</taxon>
        <taxon>Bacillati</taxon>
        <taxon>Actinomycetota</taxon>
        <taxon>Actinomycetes</taxon>
        <taxon>Kitasatosporales</taxon>
        <taxon>Streptomycetaceae</taxon>
        <taxon>Streptomyces</taxon>
    </lineage>
</organism>